<sequence length="287" mass="31855">MTESSRRSALRIALLAVATLVTAAVAFFLWQDFYPVQAANGWTVQVIERDVKKAASIVPLPDGGMLVTQELKNDQGNILRITPDGERKVVIDGLSKPDGMIATRGGWVFSQEADGKPVQMLKDGKLTTLFEGNSVQGLWDDGDYLYAIEDRHDDGRLLRYRWSDGNLTVLRDRLEESESITRCTDGRLLYTQKTHGTIRQLTDDGRDPEVLGGLNQPTFIMCDARGIWISEDSTHRARLLLWDGKGEPNTVLSFLKAPQAIVADGKGSYLLAEGGRNRLLRLTPAQK</sequence>
<gene>
    <name evidence="1" type="ORF">OU419_17780</name>
</gene>
<dbReference type="InterPro" id="IPR006311">
    <property type="entry name" value="TAT_signal"/>
</dbReference>
<proteinExistence type="predicted"/>
<name>A0ABY6ZS68_9PSED</name>
<accession>A0ABY6ZS68</accession>
<evidence type="ECO:0000313" key="2">
    <source>
        <dbReference type="Proteomes" id="UP001163624"/>
    </source>
</evidence>
<keyword evidence="2" id="KW-1185">Reference proteome</keyword>
<dbReference type="RefSeq" id="WP_254475658.1">
    <property type="nucleotide sequence ID" value="NZ_CP113432.1"/>
</dbReference>
<dbReference type="PROSITE" id="PS51318">
    <property type="entry name" value="TAT"/>
    <property type="match status" value="1"/>
</dbReference>
<reference evidence="1" key="1">
    <citation type="submission" date="2022-11" db="EMBL/GenBank/DDBJ databases">
        <title>Pseudomonas triclosanedens sp. nov., a triclosan degrader isolated from activated sludge.</title>
        <authorList>
            <person name="Yin Y."/>
            <person name="Lu Z."/>
        </authorList>
    </citation>
    <scope>NUCLEOTIDE SEQUENCE</scope>
    <source>
        <strain evidence="1">ZM23</strain>
    </source>
</reference>
<organism evidence="1 2">
    <name type="scientific">Pseudomonas triclosanedens</name>
    <dbReference type="NCBI Taxonomy" id="2961893"/>
    <lineage>
        <taxon>Bacteria</taxon>
        <taxon>Pseudomonadati</taxon>
        <taxon>Pseudomonadota</taxon>
        <taxon>Gammaproteobacteria</taxon>
        <taxon>Pseudomonadales</taxon>
        <taxon>Pseudomonadaceae</taxon>
        <taxon>Pseudomonas</taxon>
    </lineage>
</organism>
<protein>
    <submittedName>
        <fullName evidence="1">Uncharacterized protein</fullName>
    </submittedName>
</protein>
<dbReference type="Proteomes" id="UP001163624">
    <property type="component" value="Chromosome"/>
</dbReference>
<dbReference type="InterPro" id="IPR011042">
    <property type="entry name" value="6-blade_b-propeller_TolB-like"/>
</dbReference>
<evidence type="ECO:0000313" key="1">
    <source>
        <dbReference type="EMBL" id="WAI47624.1"/>
    </source>
</evidence>
<dbReference type="EMBL" id="CP113432">
    <property type="protein sequence ID" value="WAI47624.1"/>
    <property type="molecule type" value="Genomic_DNA"/>
</dbReference>
<dbReference type="SUPFAM" id="SSF63829">
    <property type="entry name" value="Calcium-dependent phosphotriesterase"/>
    <property type="match status" value="1"/>
</dbReference>
<dbReference type="Gene3D" id="2.120.10.30">
    <property type="entry name" value="TolB, C-terminal domain"/>
    <property type="match status" value="1"/>
</dbReference>